<keyword evidence="7" id="KW-1185">Reference proteome</keyword>
<reference evidence="6" key="1">
    <citation type="submission" date="2016-10" db="EMBL/GenBank/DDBJ databases">
        <authorList>
            <person name="Wibberg D."/>
        </authorList>
    </citation>
    <scope>NUCLEOTIDE SEQUENCE [LARGE SCALE GENOMIC DNA]</scope>
</reference>
<protein>
    <recommendedName>
        <fullName evidence="1">diguanylate cyclase</fullName>
        <ecNumber evidence="1">2.7.7.65</ecNumber>
    </recommendedName>
</protein>
<evidence type="ECO:0000313" key="6">
    <source>
        <dbReference type="Proteomes" id="UP000183063"/>
    </source>
</evidence>
<dbReference type="InterPro" id="IPR029787">
    <property type="entry name" value="Nucleotide_cyclase"/>
</dbReference>
<dbReference type="PROSITE" id="PS50887">
    <property type="entry name" value="GGDEF"/>
    <property type="match status" value="1"/>
</dbReference>
<dbReference type="PANTHER" id="PTHR45138">
    <property type="entry name" value="REGULATORY COMPONENTS OF SENSORY TRANSDUCTION SYSTEM"/>
    <property type="match status" value="1"/>
</dbReference>
<dbReference type="SUPFAM" id="SSF55073">
    <property type="entry name" value="Nucleotide cyclase"/>
    <property type="match status" value="1"/>
</dbReference>
<dbReference type="EMBL" id="FOCV01000004">
    <property type="protein sequence ID" value="SEN42838.1"/>
    <property type="molecule type" value="Genomic_DNA"/>
</dbReference>
<evidence type="ECO:0000259" key="3">
    <source>
        <dbReference type="PROSITE" id="PS50887"/>
    </source>
</evidence>
<feature type="domain" description="GGDEF" evidence="3">
    <location>
        <begin position="214"/>
        <end position="349"/>
    </location>
</feature>
<dbReference type="InterPro" id="IPR050469">
    <property type="entry name" value="Diguanylate_Cyclase"/>
</dbReference>
<accession>A0A1H8GHQ9</accession>
<evidence type="ECO:0000313" key="5">
    <source>
        <dbReference type="EMBL" id="SEN42838.1"/>
    </source>
</evidence>
<dbReference type="Pfam" id="PF00990">
    <property type="entry name" value="GGDEF"/>
    <property type="match status" value="1"/>
</dbReference>
<name>A0A1H8GHQ9_9HYPH</name>
<dbReference type="RefSeq" id="WP_177309816.1">
    <property type="nucleotide sequence ID" value="NZ_FNXB01000006.1"/>
</dbReference>
<dbReference type="EMBL" id="FNXB01000006">
    <property type="protein sequence ID" value="SEH61445.1"/>
    <property type="molecule type" value="Genomic_DNA"/>
</dbReference>
<dbReference type="SMART" id="SM00267">
    <property type="entry name" value="GGDEF"/>
    <property type="match status" value="1"/>
</dbReference>
<sequence length="349" mass="37506">MRTAPNSQVQREAAPRPAAPTDIQRIAQHMARLAIAGLPRNYELLHEAIIGQNAGLAQDIAALGPSPRQASLDGLGLKYRLVSHCGLASEVSHGETSKLLREAAERLSESLRQKQAFVRAAETALQSIAGNLEQSLCSFMSEMEYLSTSLSTVLASEKDIEARLRSDVERLETIELGIAAAHCASATDKLTGIPNRIALNKAIADLYDREEGASGNALIMVDVDDFKAVSTRYGTQVGTRLLKKLADLFRKSIKKNDLVARTDGHEFAFLFANVGMQEALAIADRLRASVEDHLAFATSDNTAPAKLTISLGIALSADAATASQLQANARVALHAAQSNRRQPVQAFGR</sequence>
<dbReference type="InterPro" id="IPR043128">
    <property type="entry name" value="Rev_trsase/Diguanyl_cyclase"/>
</dbReference>
<dbReference type="STRING" id="501024.RTCCBAU85039_1418"/>
<dbReference type="Proteomes" id="UP000198939">
    <property type="component" value="Unassembled WGS sequence"/>
</dbReference>
<reference evidence="5 7" key="2">
    <citation type="submission" date="2016-10" db="EMBL/GenBank/DDBJ databases">
        <authorList>
            <person name="Varghese N."/>
            <person name="Submissions S."/>
        </authorList>
    </citation>
    <scope>NUCLEOTIDE SEQUENCE [LARGE SCALE GENOMIC DNA]</scope>
    <source>
        <strain evidence="5 7">CGMCC 1.7071</strain>
    </source>
</reference>
<dbReference type="NCBIfam" id="TIGR00254">
    <property type="entry name" value="GGDEF"/>
    <property type="match status" value="1"/>
</dbReference>
<evidence type="ECO:0000256" key="2">
    <source>
        <dbReference type="ARBA" id="ARBA00034247"/>
    </source>
</evidence>
<dbReference type="InterPro" id="IPR000160">
    <property type="entry name" value="GGDEF_dom"/>
</dbReference>
<dbReference type="AlphaFoldDB" id="A0A1H8GHQ9"/>
<proteinExistence type="predicted"/>
<dbReference type="CDD" id="cd01949">
    <property type="entry name" value="GGDEF"/>
    <property type="match status" value="1"/>
</dbReference>
<dbReference type="Gene3D" id="3.30.70.270">
    <property type="match status" value="1"/>
</dbReference>
<dbReference type="PANTHER" id="PTHR45138:SF9">
    <property type="entry name" value="DIGUANYLATE CYCLASE DGCM-RELATED"/>
    <property type="match status" value="1"/>
</dbReference>
<reference evidence="4" key="3">
    <citation type="submission" date="2016-10" db="EMBL/GenBank/DDBJ databases">
        <authorList>
            <person name="de Groot N.N."/>
        </authorList>
    </citation>
    <scope>NUCLEOTIDE SEQUENCE [LARGE SCALE GENOMIC DNA]</scope>
    <source>
        <strain evidence="4">CCBAU85039</strain>
    </source>
</reference>
<evidence type="ECO:0000256" key="1">
    <source>
        <dbReference type="ARBA" id="ARBA00012528"/>
    </source>
</evidence>
<organism evidence="4 6">
    <name type="scientific">Rhizobium tibeticum</name>
    <dbReference type="NCBI Taxonomy" id="501024"/>
    <lineage>
        <taxon>Bacteria</taxon>
        <taxon>Pseudomonadati</taxon>
        <taxon>Pseudomonadota</taxon>
        <taxon>Alphaproteobacteria</taxon>
        <taxon>Hyphomicrobiales</taxon>
        <taxon>Rhizobiaceae</taxon>
        <taxon>Rhizobium/Agrobacterium group</taxon>
        <taxon>Rhizobium</taxon>
    </lineage>
</organism>
<dbReference type="Proteomes" id="UP000183063">
    <property type="component" value="Unassembled WGS sequence"/>
</dbReference>
<gene>
    <name evidence="4" type="primary">yeaI</name>
    <name evidence="4" type="ORF">RTCCBAU85039_1418</name>
    <name evidence="5" type="ORF">SAMN05216228_1004228</name>
</gene>
<comment type="catalytic activity">
    <reaction evidence="2">
        <text>2 GTP = 3',3'-c-di-GMP + 2 diphosphate</text>
        <dbReference type="Rhea" id="RHEA:24898"/>
        <dbReference type="ChEBI" id="CHEBI:33019"/>
        <dbReference type="ChEBI" id="CHEBI:37565"/>
        <dbReference type="ChEBI" id="CHEBI:58805"/>
        <dbReference type="EC" id="2.7.7.65"/>
    </reaction>
</comment>
<evidence type="ECO:0000313" key="7">
    <source>
        <dbReference type="Proteomes" id="UP000198939"/>
    </source>
</evidence>
<evidence type="ECO:0000313" key="4">
    <source>
        <dbReference type="EMBL" id="SEH61445.1"/>
    </source>
</evidence>
<dbReference type="GO" id="GO:0005886">
    <property type="term" value="C:plasma membrane"/>
    <property type="evidence" value="ECO:0007669"/>
    <property type="project" value="TreeGrafter"/>
</dbReference>
<dbReference type="GO" id="GO:0052621">
    <property type="term" value="F:diguanylate cyclase activity"/>
    <property type="evidence" value="ECO:0007669"/>
    <property type="project" value="UniProtKB-EC"/>
</dbReference>
<dbReference type="GO" id="GO:1902201">
    <property type="term" value="P:negative regulation of bacterial-type flagellum-dependent cell motility"/>
    <property type="evidence" value="ECO:0007669"/>
    <property type="project" value="TreeGrafter"/>
</dbReference>
<dbReference type="EC" id="2.7.7.65" evidence="1"/>
<dbReference type="GO" id="GO:0043709">
    <property type="term" value="P:cell adhesion involved in single-species biofilm formation"/>
    <property type="evidence" value="ECO:0007669"/>
    <property type="project" value="TreeGrafter"/>
</dbReference>